<evidence type="ECO:0000313" key="5">
    <source>
        <dbReference type="Proteomes" id="UP000501602"/>
    </source>
</evidence>
<dbReference type="InterPro" id="IPR005632">
    <property type="entry name" value="Chaperone_Skp"/>
</dbReference>
<dbReference type="PANTHER" id="PTHR35089">
    <property type="entry name" value="CHAPERONE PROTEIN SKP"/>
    <property type="match status" value="1"/>
</dbReference>
<evidence type="ECO:0000256" key="1">
    <source>
        <dbReference type="ARBA" id="ARBA00022729"/>
    </source>
</evidence>
<dbReference type="PIRSF" id="PIRSF002094">
    <property type="entry name" value="OMP26_Skp"/>
    <property type="match status" value="1"/>
</dbReference>
<dbReference type="RefSeq" id="WP_168660646.1">
    <property type="nucleotide sequence ID" value="NZ_CP051180.1"/>
</dbReference>
<dbReference type="EMBL" id="CP051180">
    <property type="protein sequence ID" value="QIZ77386.1"/>
    <property type="molecule type" value="Genomic_DNA"/>
</dbReference>
<organism evidence="4 5">
    <name type="scientific">Ferrimonas lipolytica</name>
    <dbReference type="NCBI Taxonomy" id="2724191"/>
    <lineage>
        <taxon>Bacteria</taxon>
        <taxon>Pseudomonadati</taxon>
        <taxon>Pseudomonadota</taxon>
        <taxon>Gammaproteobacteria</taxon>
        <taxon>Alteromonadales</taxon>
        <taxon>Ferrimonadaceae</taxon>
        <taxon>Ferrimonas</taxon>
    </lineage>
</organism>
<reference evidence="4 5" key="1">
    <citation type="submission" date="2020-04" db="EMBL/GenBank/DDBJ databases">
        <title>Ferrimonas sp. S7 isolated from sea water.</title>
        <authorList>
            <person name="Bae S.S."/>
            <person name="Baek K."/>
        </authorList>
    </citation>
    <scope>NUCLEOTIDE SEQUENCE [LARGE SCALE GENOMIC DNA]</scope>
    <source>
        <strain evidence="4 5">S7</strain>
    </source>
</reference>
<dbReference type="Gene3D" id="3.30.910.20">
    <property type="entry name" value="Skp domain"/>
    <property type="match status" value="1"/>
</dbReference>
<keyword evidence="5" id="KW-1185">Reference proteome</keyword>
<gene>
    <name evidence="4" type="ORF">HER31_11140</name>
</gene>
<dbReference type="SUPFAM" id="SSF111384">
    <property type="entry name" value="OmpH-like"/>
    <property type="match status" value="1"/>
</dbReference>
<proteinExistence type="inferred from homology"/>
<comment type="similarity">
    <text evidence="2">Belongs to the skp family.</text>
</comment>
<evidence type="ECO:0000256" key="3">
    <source>
        <dbReference type="SAM" id="SignalP"/>
    </source>
</evidence>
<evidence type="ECO:0000256" key="2">
    <source>
        <dbReference type="PIRNR" id="PIRNR002094"/>
    </source>
</evidence>
<dbReference type="InterPro" id="IPR024930">
    <property type="entry name" value="Skp_dom_sf"/>
</dbReference>
<dbReference type="AlphaFoldDB" id="A0A6H1UGP6"/>
<dbReference type="Pfam" id="PF03938">
    <property type="entry name" value="OmpH"/>
    <property type="match status" value="1"/>
</dbReference>
<dbReference type="GO" id="GO:0005829">
    <property type="term" value="C:cytosol"/>
    <property type="evidence" value="ECO:0007669"/>
    <property type="project" value="TreeGrafter"/>
</dbReference>
<sequence>MKKVIATVALVLAVMAPAAYAEQKIAVINMQGLVAQHPEAETLQQRVQDAFAERMTSMKQLQEKGVSLQQKLEKDGAIMSAAERTDIEREMQSLQADLQLKGKALNEDMQKRGQEEQRKILLEIGTAIEAVAKEQGYDIVLESRSVMFADEKHNISAKVLEAVQKGN</sequence>
<keyword evidence="1 3" id="KW-0732">Signal</keyword>
<accession>A0A6H1UGP6</accession>
<feature type="chain" id="PRO_5026234779" evidence="3">
    <location>
        <begin position="22"/>
        <end position="167"/>
    </location>
</feature>
<dbReference type="GO" id="GO:0051082">
    <property type="term" value="F:unfolded protein binding"/>
    <property type="evidence" value="ECO:0007669"/>
    <property type="project" value="InterPro"/>
</dbReference>
<protein>
    <submittedName>
        <fullName evidence="4">OmpH family outer membrane protein</fullName>
    </submittedName>
</protein>
<dbReference type="Proteomes" id="UP000501602">
    <property type="component" value="Chromosome"/>
</dbReference>
<dbReference type="PANTHER" id="PTHR35089:SF1">
    <property type="entry name" value="CHAPERONE PROTEIN SKP"/>
    <property type="match status" value="1"/>
</dbReference>
<dbReference type="SMART" id="SM00935">
    <property type="entry name" value="OmpH"/>
    <property type="match status" value="1"/>
</dbReference>
<dbReference type="GO" id="GO:0050821">
    <property type="term" value="P:protein stabilization"/>
    <property type="evidence" value="ECO:0007669"/>
    <property type="project" value="TreeGrafter"/>
</dbReference>
<dbReference type="KEGG" id="fes:HER31_11140"/>
<name>A0A6H1UGP6_9GAMM</name>
<evidence type="ECO:0000313" key="4">
    <source>
        <dbReference type="EMBL" id="QIZ77386.1"/>
    </source>
</evidence>
<feature type="signal peptide" evidence="3">
    <location>
        <begin position="1"/>
        <end position="21"/>
    </location>
</feature>